<comment type="caution">
    <text evidence="2">The sequence shown here is derived from an EMBL/GenBank/DDBJ whole genome shotgun (WGS) entry which is preliminary data.</text>
</comment>
<dbReference type="InterPro" id="IPR036291">
    <property type="entry name" value="NAD(P)-bd_dom_sf"/>
</dbReference>
<dbReference type="InterPro" id="IPR001509">
    <property type="entry name" value="Epimerase_deHydtase"/>
</dbReference>
<evidence type="ECO:0000313" key="2">
    <source>
        <dbReference type="EMBL" id="PIU74862.1"/>
    </source>
</evidence>
<feature type="domain" description="NAD-dependent epimerase/dehydratase" evidence="1">
    <location>
        <begin position="4"/>
        <end position="247"/>
    </location>
</feature>
<dbReference type="EMBL" id="PEVY01000082">
    <property type="protein sequence ID" value="PIU74862.1"/>
    <property type="molecule type" value="Genomic_DNA"/>
</dbReference>
<dbReference type="PANTHER" id="PTHR43245">
    <property type="entry name" value="BIFUNCTIONAL POLYMYXIN RESISTANCE PROTEIN ARNA"/>
    <property type="match status" value="1"/>
</dbReference>
<gene>
    <name evidence="2" type="ORF">COS76_03905</name>
</gene>
<dbReference type="PANTHER" id="PTHR43245:SF13">
    <property type="entry name" value="UDP-D-APIOSE_UDP-D-XYLOSE SYNTHASE 2"/>
    <property type="match status" value="1"/>
</dbReference>
<proteinExistence type="predicted"/>
<name>A0A2M7AW76_9BACT</name>
<evidence type="ECO:0000259" key="1">
    <source>
        <dbReference type="Pfam" id="PF01370"/>
    </source>
</evidence>
<dbReference type="Pfam" id="PF01370">
    <property type="entry name" value="Epimerase"/>
    <property type="match status" value="1"/>
</dbReference>
<sequence>MRYLVTGGAGFIGSHLVDALIKKNHQVCVLDDLSSGKKENLNPKAKFYQLNILDDLSLVFKDFKPEIIYHLAAQSSVAVSLRDPAKDAQINILGSLSLFKYCRQNINHFILEQNKGEESRGFTVRKVIFVSSGGTIYGTAKKIPTPETEPTNPECPYAVAKLSVEKYLSALKIPHSILRLANVYGPRQDPQGEAGVVAIFIGKILKNEPPTIFGTGKQTRDYVYIDDVVHALLLAATKKTPAPLNIGTGKETSVKQILKLIDSKVKSVFTPARSGELQRSSIDSRQARRILGWQPKVSLEQGIKITKEYFKKSI</sequence>
<dbReference type="Proteomes" id="UP000228775">
    <property type="component" value="Unassembled WGS sequence"/>
</dbReference>
<evidence type="ECO:0000313" key="3">
    <source>
        <dbReference type="Proteomes" id="UP000228775"/>
    </source>
</evidence>
<dbReference type="SUPFAM" id="SSF51735">
    <property type="entry name" value="NAD(P)-binding Rossmann-fold domains"/>
    <property type="match status" value="1"/>
</dbReference>
<accession>A0A2M7AW76</accession>
<reference evidence="3" key="1">
    <citation type="submission" date="2017-09" db="EMBL/GenBank/DDBJ databases">
        <title>Depth-based differentiation of microbial function through sediment-hosted aquifers and enrichment of novel symbionts in the deep terrestrial subsurface.</title>
        <authorList>
            <person name="Probst A.J."/>
            <person name="Ladd B."/>
            <person name="Jarett J.K."/>
            <person name="Geller-Mcgrath D.E."/>
            <person name="Sieber C.M.K."/>
            <person name="Emerson J.B."/>
            <person name="Anantharaman K."/>
            <person name="Thomas B.C."/>
            <person name="Malmstrom R."/>
            <person name="Stieglmeier M."/>
            <person name="Klingl A."/>
            <person name="Woyke T."/>
            <person name="Ryan C.M."/>
            <person name="Banfield J.F."/>
        </authorList>
    </citation>
    <scope>NUCLEOTIDE SEQUENCE [LARGE SCALE GENOMIC DNA]</scope>
</reference>
<protein>
    <submittedName>
        <fullName evidence="2">UDP-glucose 4-epimerase</fullName>
    </submittedName>
</protein>
<dbReference type="Gene3D" id="3.40.50.720">
    <property type="entry name" value="NAD(P)-binding Rossmann-like Domain"/>
    <property type="match status" value="1"/>
</dbReference>
<dbReference type="AlphaFoldDB" id="A0A2M7AW76"/>
<dbReference type="Gene3D" id="3.90.25.10">
    <property type="entry name" value="UDP-galactose 4-epimerase, domain 1"/>
    <property type="match status" value="1"/>
</dbReference>
<organism evidence="2 3">
    <name type="scientific">Candidatus Portnoybacteria bacterium CG06_land_8_20_14_3_00_39_12</name>
    <dbReference type="NCBI Taxonomy" id="1974809"/>
    <lineage>
        <taxon>Bacteria</taxon>
        <taxon>Candidatus Portnoyibacteriota</taxon>
    </lineage>
</organism>
<dbReference type="InterPro" id="IPR050177">
    <property type="entry name" value="Lipid_A_modif_metabolic_enz"/>
</dbReference>